<dbReference type="Proteomes" id="UP001341281">
    <property type="component" value="Chromosome 08"/>
</dbReference>
<keyword evidence="2" id="KW-1185">Reference proteome</keyword>
<evidence type="ECO:0000313" key="1">
    <source>
        <dbReference type="EMBL" id="WVZ89193.1"/>
    </source>
</evidence>
<gene>
    <name evidence="1" type="ORF">U9M48_035625</name>
</gene>
<evidence type="ECO:0000313" key="2">
    <source>
        <dbReference type="Proteomes" id="UP001341281"/>
    </source>
</evidence>
<dbReference type="AlphaFoldDB" id="A0AAQ3UBJ3"/>
<protein>
    <submittedName>
        <fullName evidence="1">Uncharacterized protein</fullName>
    </submittedName>
</protein>
<sequence>MVASSFSMKVRYRSVVIEVVYTSFIKTTTRNGVVETVAFLEAYTFSQFEKSRGESKRYEATETEIDLLPGGRNDRATVDLLRLAGGRDAGANVVVLG</sequence>
<name>A0AAQ3UBJ3_PASNO</name>
<dbReference type="EMBL" id="CP144752">
    <property type="protein sequence ID" value="WVZ89193.1"/>
    <property type="molecule type" value="Genomic_DNA"/>
</dbReference>
<accession>A0AAQ3UBJ3</accession>
<reference evidence="1 2" key="1">
    <citation type="submission" date="2024-02" db="EMBL/GenBank/DDBJ databases">
        <title>High-quality chromosome-scale genome assembly of Pensacola bahiagrass (Paspalum notatum Flugge var. saurae).</title>
        <authorList>
            <person name="Vega J.M."/>
            <person name="Podio M."/>
            <person name="Orjuela J."/>
            <person name="Siena L.A."/>
            <person name="Pessino S.C."/>
            <person name="Combes M.C."/>
            <person name="Mariac C."/>
            <person name="Albertini E."/>
            <person name="Pupilli F."/>
            <person name="Ortiz J.P.A."/>
            <person name="Leblanc O."/>
        </authorList>
    </citation>
    <scope>NUCLEOTIDE SEQUENCE [LARGE SCALE GENOMIC DNA]</scope>
    <source>
        <strain evidence="1">R1</strain>
        <tissue evidence="1">Leaf</tissue>
    </source>
</reference>
<organism evidence="1 2">
    <name type="scientific">Paspalum notatum var. saurae</name>
    <dbReference type="NCBI Taxonomy" id="547442"/>
    <lineage>
        <taxon>Eukaryota</taxon>
        <taxon>Viridiplantae</taxon>
        <taxon>Streptophyta</taxon>
        <taxon>Embryophyta</taxon>
        <taxon>Tracheophyta</taxon>
        <taxon>Spermatophyta</taxon>
        <taxon>Magnoliopsida</taxon>
        <taxon>Liliopsida</taxon>
        <taxon>Poales</taxon>
        <taxon>Poaceae</taxon>
        <taxon>PACMAD clade</taxon>
        <taxon>Panicoideae</taxon>
        <taxon>Andropogonodae</taxon>
        <taxon>Paspaleae</taxon>
        <taxon>Paspalinae</taxon>
        <taxon>Paspalum</taxon>
    </lineage>
</organism>
<proteinExistence type="predicted"/>